<evidence type="ECO:0000256" key="7">
    <source>
        <dbReference type="ARBA" id="ARBA00023136"/>
    </source>
</evidence>
<dbReference type="eggNOG" id="COG0053">
    <property type="taxonomic scope" value="Bacteria"/>
</dbReference>
<evidence type="ECO:0000256" key="2">
    <source>
        <dbReference type="ARBA" id="ARBA00008114"/>
    </source>
</evidence>
<dbReference type="FunFam" id="3.30.70.1350:FF:000002">
    <property type="entry name" value="Ferrous-iron efflux pump FieF"/>
    <property type="match status" value="1"/>
</dbReference>
<dbReference type="STRING" id="1009370.ALO_09239"/>
<feature type="transmembrane region" description="Helical" evidence="8">
    <location>
        <begin position="115"/>
        <end position="133"/>
    </location>
</feature>
<evidence type="ECO:0000313" key="12">
    <source>
        <dbReference type="Proteomes" id="UP000003240"/>
    </source>
</evidence>
<name>F7NIE5_9FIRM</name>
<feature type="transmembrane region" description="Helical" evidence="8">
    <location>
        <begin position="83"/>
        <end position="103"/>
    </location>
</feature>
<keyword evidence="12" id="KW-1185">Reference proteome</keyword>
<dbReference type="Gene3D" id="3.30.70.1350">
    <property type="entry name" value="Cation efflux protein, cytoplasmic domain"/>
    <property type="match status" value="1"/>
</dbReference>
<dbReference type="SUPFAM" id="SSF161111">
    <property type="entry name" value="Cation efflux protein transmembrane domain-like"/>
    <property type="match status" value="1"/>
</dbReference>
<keyword evidence="7 8" id="KW-0472">Membrane</keyword>
<dbReference type="EMBL" id="AFGF01000074">
    <property type="protein sequence ID" value="EGO64175.1"/>
    <property type="molecule type" value="Genomic_DNA"/>
</dbReference>
<accession>F7NIE5</accession>
<evidence type="ECO:0000313" key="11">
    <source>
        <dbReference type="EMBL" id="EGO64175.1"/>
    </source>
</evidence>
<keyword evidence="3" id="KW-0813">Transport</keyword>
<dbReference type="AlphaFoldDB" id="F7NIE5"/>
<dbReference type="SUPFAM" id="SSF160240">
    <property type="entry name" value="Cation efflux protein cytoplasmic domain-like"/>
    <property type="match status" value="1"/>
</dbReference>
<evidence type="ECO:0000256" key="8">
    <source>
        <dbReference type="SAM" id="Phobius"/>
    </source>
</evidence>
<comment type="subcellular location">
    <subcellularLocation>
        <location evidence="1">Cell membrane</location>
        <topology evidence="1">Multi-pass membrane protein</topology>
    </subcellularLocation>
</comment>
<dbReference type="RefSeq" id="WP_004094950.1">
    <property type="nucleotide sequence ID" value="NZ_AFGF01000074.1"/>
</dbReference>
<feature type="domain" description="Cation efflux protein cytoplasmic" evidence="10">
    <location>
        <begin position="213"/>
        <end position="289"/>
    </location>
</feature>
<dbReference type="GO" id="GO:0006882">
    <property type="term" value="P:intracellular zinc ion homeostasis"/>
    <property type="evidence" value="ECO:0007669"/>
    <property type="project" value="TreeGrafter"/>
</dbReference>
<dbReference type="GO" id="GO:0015093">
    <property type="term" value="F:ferrous iron transmembrane transporter activity"/>
    <property type="evidence" value="ECO:0007669"/>
    <property type="project" value="TreeGrafter"/>
</dbReference>
<dbReference type="InterPro" id="IPR058533">
    <property type="entry name" value="Cation_efflux_TM"/>
</dbReference>
<dbReference type="PANTHER" id="PTHR43840">
    <property type="entry name" value="MITOCHONDRIAL METAL TRANSPORTER 1-RELATED"/>
    <property type="match status" value="1"/>
</dbReference>
<evidence type="ECO:0000256" key="1">
    <source>
        <dbReference type="ARBA" id="ARBA00004651"/>
    </source>
</evidence>
<dbReference type="Gene3D" id="1.20.1510.10">
    <property type="entry name" value="Cation efflux protein transmembrane domain"/>
    <property type="match status" value="1"/>
</dbReference>
<reference evidence="11 12" key="1">
    <citation type="journal article" date="2011" name="EMBO J.">
        <title>Structural diversity of bacterial flagellar motors.</title>
        <authorList>
            <person name="Chen S."/>
            <person name="Beeby M."/>
            <person name="Murphy G.E."/>
            <person name="Leadbetter J.R."/>
            <person name="Hendrixson D.R."/>
            <person name="Briegel A."/>
            <person name="Li Z."/>
            <person name="Shi J."/>
            <person name="Tocheva E.I."/>
            <person name="Muller A."/>
            <person name="Dobro M.J."/>
            <person name="Jensen G.J."/>
        </authorList>
    </citation>
    <scope>NUCLEOTIDE SEQUENCE [LARGE SCALE GENOMIC DNA]</scope>
    <source>
        <strain evidence="11 12">DSM 6540</strain>
    </source>
</reference>
<keyword evidence="5 8" id="KW-0812">Transmembrane</keyword>
<keyword evidence="4" id="KW-1003">Cell membrane</keyword>
<dbReference type="InterPro" id="IPR027469">
    <property type="entry name" value="Cation_efflux_TMD_sf"/>
</dbReference>
<dbReference type="NCBIfam" id="TIGR01297">
    <property type="entry name" value="CDF"/>
    <property type="match status" value="1"/>
</dbReference>
<comment type="similarity">
    <text evidence="2">Belongs to the cation diffusion facilitator (CDF) transporter (TC 2.A.4) family.</text>
</comment>
<comment type="caution">
    <text evidence="11">The sequence shown here is derived from an EMBL/GenBank/DDBJ whole genome shotgun (WGS) entry which is preliminary data.</text>
</comment>
<protein>
    <submittedName>
        <fullName evidence="11">Putative cation efflux protein</fullName>
    </submittedName>
</protein>
<evidence type="ECO:0000259" key="9">
    <source>
        <dbReference type="Pfam" id="PF01545"/>
    </source>
</evidence>
<dbReference type="InterPro" id="IPR050291">
    <property type="entry name" value="CDF_Transporter"/>
</dbReference>
<dbReference type="FunFam" id="1.20.1510.10:FF:000006">
    <property type="entry name" value="Divalent cation efflux transporter"/>
    <property type="match status" value="1"/>
</dbReference>
<dbReference type="OrthoDB" id="9806522at2"/>
<feature type="domain" description="Cation efflux protein transmembrane" evidence="9">
    <location>
        <begin position="16"/>
        <end position="208"/>
    </location>
</feature>
<dbReference type="GO" id="GO:0015341">
    <property type="term" value="F:zinc efflux antiporter activity"/>
    <property type="evidence" value="ECO:0007669"/>
    <property type="project" value="TreeGrafter"/>
</dbReference>
<dbReference type="Pfam" id="PF01545">
    <property type="entry name" value="Cation_efflux"/>
    <property type="match status" value="1"/>
</dbReference>
<evidence type="ECO:0000256" key="3">
    <source>
        <dbReference type="ARBA" id="ARBA00022448"/>
    </source>
</evidence>
<evidence type="ECO:0000259" key="10">
    <source>
        <dbReference type="Pfam" id="PF16916"/>
    </source>
</evidence>
<dbReference type="InterPro" id="IPR002524">
    <property type="entry name" value="Cation_efflux"/>
</dbReference>
<dbReference type="PANTHER" id="PTHR43840:SF15">
    <property type="entry name" value="MITOCHONDRIAL METAL TRANSPORTER 1-RELATED"/>
    <property type="match status" value="1"/>
</dbReference>
<proteinExistence type="inferred from homology"/>
<gene>
    <name evidence="11" type="ORF">ALO_09239</name>
</gene>
<dbReference type="Proteomes" id="UP000003240">
    <property type="component" value="Unassembled WGS sequence"/>
</dbReference>
<dbReference type="GO" id="GO:0015086">
    <property type="term" value="F:cadmium ion transmembrane transporter activity"/>
    <property type="evidence" value="ECO:0007669"/>
    <property type="project" value="TreeGrafter"/>
</dbReference>
<dbReference type="Pfam" id="PF16916">
    <property type="entry name" value="ZT_dimer"/>
    <property type="match status" value="1"/>
</dbReference>
<evidence type="ECO:0000256" key="5">
    <source>
        <dbReference type="ARBA" id="ARBA00022692"/>
    </source>
</evidence>
<feature type="transmembrane region" description="Helical" evidence="8">
    <location>
        <begin position="15"/>
        <end position="39"/>
    </location>
</feature>
<evidence type="ECO:0000256" key="6">
    <source>
        <dbReference type="ARBA" id="ARBA00022989"/>
    </source>
</evidence>
<dbReference type="GO" id="GO:0005886">
    <property type="term" value="C:plasma membrane"/>
    <property type="evidence" value="ECO:0007669"/>
    <property type="project" value="UniProtKB-SubCell"/>
</dbReference>
<dbReference type="InterPro" id="IPR027470">
    <property type="entry name" value="Cation_efflux_CTD"/>
</dbReference>
<keyword evidence="6 8" id="KW-1133">Transmembrane helix</keyword>
<organism evidence="11 12">
    <name type="scientific">Acetonema longum DSM 6540</name>
    <dbReference type="NCBI Taxonomy" id="1009370"/>
    <lineage>
        <taxon>Bacteria</taxon>
        <taxon>Bacillati</taxon>
        <taxon>Bacillota</taxon>
        <taxon>Negativicutes</taxon>
        <taxon>Acetonemataceae</taxon>
        <taxon>Acetonema</taxon>
    </lineage>
</organism>
<evidence type="ECO:0000256" key="4">
    <source>
        <dbReference type="ARBA" id="ARBA00022475"/>
    </source>
</evidence>
<dbReference type="InterPro" id="IPR036837">
    <property type="entry name" value="Cation_efflux_CTD_sf"/>
</dbReference>
<sequence length="295" mass="32604">MQNQNAHNELKKRTAWISVLSNTLLVVLKLVVGIFSGSISIISEAAHSAVDLLAALIAFFAVRKASEPPDKQHAYGHGKFENLSAAAEAFLIVLVAVWIVFEAVDKFQSSQQPEYLGYGILIMLISVIVNYLVSRRLLSVAHQTGSDALEADALHLRTDVWTSLGVLTGLAAIQITGLTWLDPAIAVVVSVIIFKAGYDMTLKNLWELTDISLPPEEEALIQEIITSHPEVISFHKLRTRRSGSYRQIDMHIVLENDMHLDKAHDICDEIEAQIKDALGLCVVVIHLEPNENEVE</sequence>